<keyword evidence="2 6" id="KW-0812">Transmembrane</keyword>
<gene>
    <name evidence="8" type="ORF">VN24_14025</name>
</gene>
<feature type="domain" description="SLC26A/SulP transporter" evidence="7">
    <location>
        <begin position="151"/>
        <end position="356"/>
    </location>
</feature>
<dbReference type="PATRIC" id="fig|1126833.4.peg.3062"/>
<accession>A0A0D5NR36</accession>
<dbReference type="PANTHER" id="PTHR43310">
    <property type="entry name" value="SULFATE TRANSPORTER YBAR-RELATED"/>
    <property type="match status" value="1"/>
</dbReference>
<feature type="region of interest" description="Disordered" evidence="5">
    <location>
        <begin position="464"/>
        <end position="485"/>
    </location>
</feature>
<feature type="transmembrane region" description="Helical" evidence="6">
    <location>
        <begin position="146"/>
        <end position="163"/>
    </location>
</feature>
<keyword evidence="3 6" id="KW-1133">Transmembrane helix</keyword>
<feature type="transmembrane region" description="Helical" evidence="6">
    <location>
        <begin position="48"/>
        <end position="78"/>
    </location>
</feature>
<feature type="transmembrane region" description="Helical" evidence="6">
    <location>
        <begin position="169"/>
        <end position="188"/>
    </location>
</feature>
<dbReference type="KEGG" id="pbj:VN24_14025"/>
<name>A0A0D5NR36_9BACL</name>
<evidence type="ECO:0000256" key="3">
    <source>
        <dbReference type="ARBA" id="ARBA00022989"/>
    </source>
</evidence>
<keyword evidence="9" id="KW-1185">Reference proteome</keyword>
<feature type="transmembrane region" description="Helical" evidence="6">
    <location>
        <begin position="20"/>
        <end position="42"/>
    </location>
</feature>
<dbReference type="STRING" id="1126833.VN24_14025"/>
<feature type="transmembrane region" description="Helical" evidence="6">
    <location>
        <begin position="90"/>
        <end position="110"/>
    </location>
</feature>
<dbReference type="AlphaFoldDB" id="A0A0D5NR36"/>
<organism evidence="8 9">
    <name type="scientific">Paenibacillus beijingensis</name>
    <dbReference type="NCBI Taxonomy" id="1126833"/>
    <lineage>
        <taxon>Bacteria</taxon>
        <taxon>Bacillati</taxon>
        <taxon>Bacillota</taxon>
        <taxon>Bacilli</taxon>
        <taxon>Bacillales</taxon>
        <taxon>Paenibacillaceae</taxon>
        <taxon>Paenibacillus</taxon>
    </lineage>
</organism>
<feature type="transmembrane region" description="Helical" evidence="6">
    <location>
        <begin position="116"/>
        <end position="134"/>
    </location>
</feature>
<dbReference type="PANTHER" id="PTHR43310:SF1">
    <property type="entry name" value="SULFATE TRANSPORTER YBAR-RELATED"/>
    <property type="match status" value="1"/>
</dbReference>
<dbReference type="CDD" id="cd07042">
    <property type="entry name" value="STAS_SulP_like_sulfate_transporter"/>
    <property type="match status" value="1"/>
</dbReference>
<dbReference type="InterPro" id="IPR036513">
    <property type="entry name" value="STAS_dom_sf"/>
</dbReference>
<dbReference type="HOGENOM" id="CLU_003182_7_0_9"/>
<evidence type="ECO:0000256" key="5">
    <source>
        <dbReference type="SAM" id="MobiDB-lite"/>
    </source>
</evidence>
<evidence type="ECO:0000256" key="1">
    <source>
        <dbReference type="ARBA" id="ARBA00004141"/>
    </source>
</evidence>
<dbReference type="Gene3D" id="3.30.750.24">
    <property type="entry name" value="STAS domain"/>
    <property type="match status" value="1"/>
</dbReference>
<evidence type="ECO:0000256" key="2">
    <source>
        <dbReference type="ARBA" id="ARBA00022692"/>
    </source>
</evidence>
<evidence type="ECO:0000259" key="7">
    <source>
        <dbReference type="Pfam" id="PF00916"/>
    </source>
</evidence>
<dbReference type="OrthoDB" id="9771198at2"/>
<dbReference type="InterPro" id="IPR011547">
    <property type="entry name" value="SLC26A/SulP_dom"/>
</dbReference>
<feature type="domain" description="SLC26A/SulP transporter" evidence="7">
    <location>
        <begin position="16"/>
        <end position="144"/>
    </location>
</feature>
<sequence>MQKQISLKDQWLGNVRGDVLAGITATLALIPDSLAFSFIAGVSPMVGIYASVCILLVITFLGGRPGMISAAAGSMAVLMTHLVAEHGIEYLFAATVLTGILQYLMGVFRLGRWMSFVPHAVITGFINALAILIFMAQLKNFSGESWPMYAVVAATLVVIYVLPRFTKAVPSPLAAVALMTAVVFALGLQTKSVGDIADITPSLPSFLWPDVPLDWSTLLIILPYSLSLAVVGFTETLLTQDIVDDMTGVPTDKNKEMRGQGIANFATGFFGGMAGCALIAESAINIKLGGRTRLSTLVAAVSLLLLVVVFGPLLNLIPIAALVGVMLMVCVEIFDWKYVGRLHRVPRSEAFVMIVTVAVVVYTHDLAVGVLLGVVLSALLFAYKASKLQVLTEHRAQELRYIVHGPLFFVSSSNLYERIDFRDSAPHVCIDLSHSHIWDHTAQITVDKIVARLQEAGKTVRVIGGRKKEDREGQAGEGSVSAAGR</sequence>
<dbReference type="Pfam" id="PF00916">
    <property type="entry name" value="Sulfate_transp"/>
    <property type="match status" value="2"/>
</dbReference>
<keyword evidence="4 6" id="KW-0472">Membrane</keyword>
<evidence type="ECO:0000256" key="4">
    <source>
        <dbReference type="ARBA" id="ARBA00023136"/>
    </source>
</evidence>
<dbReference type="EMBL" id="CP011058">
    <property type="protein sequence ID" value="AJY77726.1"/>
    <property type="molecule type" value="Genomic_DNA"/>
</dbReference>
<protein>
    <submittedName>
        <fullName evidence="8">Sulfate transporter</fullName>
    </submittedName>
</protein>
<evidence type="ECO:0000313" key="9">
    <source>
        <dbReference type="Proteomes" id="UP000032633"/>
    </source>
</evidence>
<reference evidence="8 9" key="1">
    <citation type="journal article" date="2015" name="J. Biotechnol.">
        <title>Complete genome sequence of Paenibacillus beijingensis 7188(T) (=DSM 24997(T)), a novel rhizobacterium from jujube garden soil.</title>
        <authorList>
            <person name="Kwak Y."/>
            <person name="Shin J.H."/>
        </authorList>
    </citation>
    <scope>NUCLEOTIDE SEQUENCE [LARGE SCALE GENOMIC DNA]</scope>
    <source>
        <strain evidence="8 9">DSM 24997</strain>
    </source>
</reference>
<dbReference type="Proteomes" id="UP000032633">
    <property type="component" value="Chromosome"/>
</dbReference>
<dbReference type="GO" id="GO:0016020">
    <property type="term" value="C:membrane"/>
    <property type="evidence" value="ECO:0007669"/>
    <property type="project" value="UniProtKB-SubCell"/>
</dbReference>
<proteinExistence type="predicted"/>
<dbReference type="InterPro" id="IPR052706">
    <property type="entry name" value="Membrane-Transporter-like"/>
</dbReference>
<feature type="transmembrane region" description="Helical" evidence="6">
    <location>
        <begin position="215"/>
        <end position="234"/>
    </location>
</feature>
<reference evidence="9" key="2">
    <citation type="submission" date="2015-03" db="EMBL/GenBank/DDBJ databases">
        <title>Genome sequence of Paenibacillus beijingensis strain DSM 24997T.</title>
        <authorList>
            <person name="Kwak Y."/>
            <person name="Shin J.-H."/>
        </authorList>
    </citation>
    <scope>NUCLEOTIDE SEQUENCE [LARGE SCALE GENOMIC DNA]</scope>
    <source>
        <strain evidence="9">DSM 24997</strain>
    </source>
</reference>
<comment type="subcellular location">
    <subcellularLocation>
        <location evidence="1">Membrane</location>
        <topology evidence="1">Multi-pass membrane protein</topology>
    </subcellularLocation>
</comment>
<dbReference type="SUPFAM" id="SSF52091">
    <property type="entry name" value="SpoIIaa-like"/>
    <property type="match status" value="1"/>
</dbReference>
<feature type="transmembrane region" description="Helical" evidence="6">
    <location>
        <begin position="292"/>
        <end position="310"/>
    </location>
</feature>
<feature type="transmembrane region" description="Helical" evidence="6">
    <location>
        <begin position="262"/>
        <end position="280"/>
    </location>
</feature>
<feature type="transmembrane region" description="Helical" evidence="6">
    <location>
        <begin position="350"/>
        <end position="383"/>
    </location>
</feature>
<feature type="transmembrane region" description="Helical" evidence="6">
    <location>
        <begin position="316"/>
        <end position="338"/>
    </location>
</feature>
<dbReference type="RefSeq" id="WP_045673291.1">
    <property type="nucleotide sequence ID" value="NZ_CP011058.1"/>
</dbReference>
<evidence type="ECO:0000256" key="6">
    <source>
        <dbReference type="SAM" id="Phobius"/>
    </source>
</evidence>
<evidence type="ECO:0000313" key="8">
    <source>
        <dbReference type="EMBL" id="AJY77726.1"/>
    </source>
</evidence>